<keyword evidence="5 7" id="KW-1133">Transmembrane helix</keyword>
<feature type="transmembrane region" description="Helical" evidence="7">
    <location>
        <begin position="180"/>
        <end position="197"/>
    </location>
</feature>
<evidence type="ECO:0000313" key="9">
    <source>
        <dbReference type="EMBL" id="GEA59086.1"/>
    </source>
</evidence>
<dbReference type="GO" id="GO:0005886">
    <property type="term" value="C:plasma membrane"/>
    <property type="evidence" value="ECO:0007669"/>
    <property type="project" value="UniProtKB-SubCell"/>
</dbReference>
<keyword evidence="10" id="KW-1185">Reference proteome</keyword>
<keyword evidence="6 7" id="KW-0472">Membrane</keyword>
<evidence type="ECO:0000256" key="4">
    <source>
        <dbReference type="ARBA" id="ARBA00022692"/>
    </source>
</evidence>
<dbReference type="PANTHER" id="PTHR30506:SF3">
    <property type="entry name" value="UPF0126 INNER MEMBRANE PROTEIN YADS-RELATED"/>
    <property type="match status" value="1"/>
</dbReference>
<dbReference type="EMBL" id="BJLH01000001">
    <property type="protein sequence ID" value="GEA59086.1"/>
    <property type="molecule type" value="Genomic_DNA"/>
</dbReference>
<evidence type="ECO:0000256" key="2">
    <source>
        <dbReference type="ARBA" id="ARBA00008193"/>
    </source>
</evidence>
<feature type="transmembrane region" description="Helical" evidence="7">
    <location>
        <begin position="35"/>
        <end position="62"/>
    </location>
</feature>
<comment type="caution">
    <text evidence="9">The sequence shown here is derived from an EMBL/GenBank/DDBJ whole genome shotgun (WGS) entry which is preliminary data.</text>
</comment>
<feature type="transmembrane region" description="Helical" evidence="7">
    <location>
        <begin position="124"/>
        <end position="144"/>
    </location>
</feature>
<comment type="similarity">
    <text evidence="2">Belongs to the UPF0126 family.</text>
</comment>
<dbReference type="PANTHER" id="PTHR30506">
    <property type="entry name" value="INNER MEMBRANE PROTEIN"/>
    <property type="match status" value="1"/>
</dbReference>
<dbReference type="InterPro" id="IPR005115">
    <property type="entry name" value="Gly_transporter"/>
</dbReference>
<comment type="subcellular location">
    <subcellularLocation>
        <location evidence="1">Cell membrane</location>
        <topology evidence="1">Multi-pass membrane protein</topology>
    </subcellularLocation>
</comment>
<feature type="domain" description="Glycine transporter" evidence="8">
    <location>
        <begin position="12"/>
        <end position="83"/>
    </location>
</feature>
<feature type="transmembrane region" description="Helical" evidence="7">
    <location>
        <begin position="95"/>
        <end position="112"/>
    </location>
</feature>
<keyword evidence="3" id="KW-1003">Cell membrane</keyword>
<dbReference type="AlphaFoldDB" id="A0A4Y3IIB2"/>
<dbReference type="RefSeq" id="WP_141268611.1">
    <property type="nucleotide sequence ID" value="NZ_BJLH01000001.1"/>
</dbReference>
<dbReference type="Proteomes" id="UP000318242">
    <property type="component" value="Unassembled WGS sequence"/>
</dbReference>
<feature type="transmembrane region" description="Helical" evidence="7">
    <location>
        <begin position="156"/>
        <end position="174"/>
    </location>
</feature>
<evidence type="ECO:0000256" key="1">
    <source>
        <dbReference type="ARBA" id="ARBA00004651"/>
    </source>
</evidence>
<evidence type="ECO:0000256" key="6">
    <source>
        <dbReference type="ARBA" id="ARBA00023136"/>
    </source>
</evidence>
<evidence type="ECO:0000256" key="7">
    <source>
        <dbReference type="SAM" id="Phobius"/>
    </source>
</evidence>
<proteinExistence type="inferred from homology"/>
<evidence type="ECO:0000256" key="5">
    <source>
        <dbReference type="ARBA" id="ARBA00022989"/>
    </source>
</evidence>
<feature type="transmembrane region" description="Helical" evidence="7">
    <location>
        <begin position="68"/>
        <end position="88"/>
    </location>
</feature>
<dbReference type="OrthoDB" id="9791874at2"/>
<accession>A0A4Y3IIB2</accession>
<protein>
    <submittedName>
        <fullName evidence="9">Membrane protein</fullName>
    </submittedName>
</protein>
<feature type="transmembrane region" description="Helical" evidence="7">
    <location>
        <begin position="6"/>
        <end position="28"/>
    </location>
</feature>
<feature type="domain" description="Glycine transporter" evidence="8">
    <location>
        <begin position="98"/>
        <end position="170"/>
    </location>
</feature>
<evidence type="ECO:0000256" key="3">
    <source>
        <dbReference type="ARBA" id="ARBA00022475"/>
    </source>
</evidence>
<evidence type="ECO:0000259" key="8">
    <source>
        <dbReference type="Pfam" id="PF03458"/>
    </source>
</evidence>
<sequence length="211" mass="22780">MYLSTSFLTETFTVLGAVAFALSAVLAANEKRTDVFSVVVLGVVTAVGGGTIRDCLLGVPVFWAEASFFIWIAIISSLIGFVCVPLLKRRFVNRLYLYIDAIAIAMFSIQGVEKAWDLNFGLPLGPIIMGVTTAIGGGVVRDLLLQRPTLFLNKELYAIPVALGCSLHVTVLALAPSLSYISSVCAIAAVIYIRYLSINKSIEVPQWAVFK</sequence>
<gene>
    <name evidence="9" type="ORF">VCO01S_02790</name>
</gene>
<name>A0A4Y3IIB2_9VIBR</name>
<reference evidence="9 10" key="1">
    <citation type="submission" date="2019-06" db="EMBL/GenBank/DDBJ databases">
        <title>Whole genome shotgun sequence of Vibrio comitans NBRC 102076.</title>
        <authorList>
            <person name="Hosoyama A."/>
            <person name="Uohara A."/>
            <person name="Ohji S."/>
            <person name="Ichikawa N."/>
        </authorList>
    </citation>
    <scope>NUCLEOTIDE SEQUENCE [LARGE SCALE GENOMIC DNA]</scope>
    <source>
        <strain evidence="9 10">NBRC 102076</strain>
    </source>
</reference>
<organism evidence="9 10">
    <name type="scientific">Vibrio comitans NBRC 102076</name>
    <dbReference type="NCBI Taxonomy" id="1219078"/>
    <lineage>
        <taxon>Bacteria</taxon>
        <taxon>Pseudomonadati</taxon>
        <taxon>Pseudomonadota</taxon>
        <taxon>Gammaproteobacteria</taxon>
        <taxon>Vibrionales</taxon>
        <taxon>Vibrionaceae</taxon>
        <taxon>Vibrio</taxon>
    </lineage>
</organism>
<dbReference type="Pfam" id="PF03458">
    <property type="entry name" value="Gly_transporter"/>
    <property type="match status" value="2"/>
</dbReference>
<evidence type="ECO:0000313" key="10">
    <source>
        <dbReference type="Proteomes" id="UP000318242"/>
    </source>
</evidence>
<keyword evidence="4 7" id="KW-0812">Transmembrane</keyword>